<proteinExistence type="predicted"/>
<reference evidence="2 3" key="1">
    <citation type="submission" date="2015-01" db="EMBL/GenBank/DDBJ databases">
        <title>Evolution of Trichinella species and genotypes.</title>
        <authorList>
            <person name="Korhonen P.K."/>
            <person name="Edoardo P."/>
            <person name="Giuseppe L.R."/>
            <person name="Gasser R.B."/>
        </authorList>
    </citation>
    <scope>NUCLEOTIDE SEQUENCE [LARGE SCALE GENOMIC DNA]</scope>
    <source>
        <strain evidence="2">ISS13</strain>
    </source>
</reference>
<dbReference type="PANTHER" id="PTHR46599">
    <property type="entry name" value="PIGGYBAC TRANSPOSABLE ELEMENT-DERIVED PROTEIN 4"/>
    <property type="match status" value="1"/>
</dbReference>
<dbReference type="Proteomes" id="UP000054632">
    <property type="component" value="Unassembled WGS sequence"/>
</dbReference>
<organism evidence="2 3">
    <name type="scientific">Trichinella pseudospiralis</name>
    <name type="common">Parasitic roundworm</name>
    <dbReference type="NCBI Taxonomy" id="6337"/>
    <lineage>
        <taxon>Eukaryota</taxon>
        <taxon>Metazoa</taxon>
        <taxon>Ecdysozoa</taxon>
        <taxon>Nematoda</taxon>
        <taxon>Enoplea</taxon>
        <taxon>Dorylaimia</taxon>
        <taxon>Trichinellida</taxon>
        <taxon>Trichinellidae</taxon>
        <taxon>Trichinella</taxon>
    </lineage>
</organism>
<dbReference type="Pfam" id="PF13843">
    <property type="entry name" value="DDE_Tnp_1_7"/>
    <property type="match status" value="1"/>
</dbReference>
<comment type="caution">
    <text evidence="2">The sequence shown here is derived from an EMBL/GenBank/DDBJ whole genome shotgun (WGS) entry which is preliminary data.</text>
</comment>
<dbReference type="PANTHER" id="PTHR46599:SF6">
    <property type="entry name" value="DUAL SPECIFICITY PHOSPHATASE 26"/>
    <property type="match status" value="1"/>
</dbReference>
<dbReference type="InterPro" id="IPR029526">
    <property type="entry name" value="PGBD"/>
</dbReference>
<name>A0A0V1E8T7_TRIPS</name>
<evidence type="ECO:0000313" key="2">
    <source>
        <dbReference type="EMBL" id="KRY69969.1"/>
    </source>
</evidence>
<gene>
    <name evidence="2" type="ORF">T4A_8970</name>
</gene>
<feature type="non-terminal residue" evidence="2">
    <location>
        <position position="1"/>
    </location>
</feature>
<dbReference type="AlphaFoldDB" id="A0A0V1E8T7"/>
<evidence type="ECO:0000313" key="3">
    <source>
        <dbReference type="Proteomes" id="UP000054632"/>
    </source>
</evidence>
<sequence length="435" mass="49819">LFDLAFAFSAWRSRVIRFSVLFFVMDDVSELHLVPNRCGDMSLVYEGMNKLRYTGKKGCAGAIWPKVDVTSVIKQIDDIESSPVKSTMYSHWAKRYPKLPKHRRDLQISDLFRTTKGIYNGICYGLLLGTGGTVIPEPPDQQCGIFEAAFRHGVSNNKILRTLLCEGLLEDIGPSKWYKKVKCEKSRRIYDLNAVSIISLKSNPYSRTGCDGHPNLTSAIRKRYRWYLETVYAEKPAKYGIKVSNLCDAKTSYAWNMQIYTGKRTSGIREKNQGMHVVLNLTAGLKKNNVTCENFFTSHKLAMQLLKRKLMILSTIKKNKTQEHKNYWNSMYKDAPFSTGRDCKPEMILDYNATKRAVGNLDKMLASYTCEHMTARWPLVQQRLPIKLEKAPLTPQIHRRKRLPGPLTATYFAPNVQIEEQGTSKSTIKQKAFRM</sequence>
<dbReference type="EMBL" id="JYDR01000081">
    <property type="protein sequence ID" value="KRY69969.1"/>
    <property type="molecule type" value="Genomic_DNA"/>
</dbReference>
<feature type="domain" description="PiggyBac transposable element-derived protein" evidence="1">
    <location>
        <begin position="232"/>
        <end position="322"/>
    </location>
</feature>
<accession>A0A0V1E8T7</accession>
<protein>
    <recommendedName>
        <fullName evidence="1">PiggyBac transposable element-derived protein domain-containing protein</fullName>
    </recommendedName>
</protein>
<evidence type="ECO:0000259" key="1">
    <source>
        <dbReference type="Pfam" id="PF13843"/>
    </source>
</evidence>